<gene>
    <name evidence="1" type="ORF">JF888_09435</name>
</gene>
<proteinExistence type="predicted"/>
<sequence length="181" mass="19191">MRIPNDPGQSGGGPWSDLLRLQSEFQARLADETLRYLRRLQGTLGPAAPGTVVMPDSSPELKGAGLPGAALELTLEVDNRQRVHCVVTPMLSPLVGGGGATWFPEADMTPPSLLVAPREAGSLVLRVKIPAELPLGSYRGSLLLHGFREGGLPVVLTIGEQPAASKPRRMRLRPPTPRAAG</sequence>
<reference evidence="1 2" key="1">
    <citation type="submission" date="2020-10" db="EMBL/GenBank/DDBJ databases">
        <title>Ca. Dormibacterota MAGs.</title>
        <authorList>
            <person name="Montgomery K."/>
        </authorList>
    </citation>
    <scope>NUCLEOTIDE SEQUENCE [LARGE SCALE GENOMIC DNA]</scope>
    <source>
        <strain evidence="1">SC8811_S16_3</strain>
    </source>
</reference>
<dbReference type="AlphaFoldDB" id="A0A934NDP8"/>
<protein>
    <submittedName>
        <fullName evidence="1">Uncharacterized protein</fullName>
    </submittedName>
</protein>
<name>A0A934NDP8_9BACT</name>
<comment type="caution">
    <text evidence="1">The sequence shown here is derived from an EMBL/GenBank/DDBJ whole genome shotgun (WGS) entry which is preliminary data.</text>
</comment>
<evidence type="ECO:0000313" key="2">
    <source>
        <dbReference type="Proteomes" id="UP000620075"/>
    </source>
</evidence>
<evidence type="ECO:0000313" key="1">
    <source>
        <dbReference type="EMBL" id="MBJ7603393.1"/>
    </source>
</evidence>
<organism evidence="1 2">
    <name type="scientific">Candidatus Dormiibacter inghamiae</name>
    <dbReference type="NCBI Taxonomy" id="3127013"/>
    <lineage>
        <taxon>Bacteria</taxon>
        <taxon>Bacillati</taxon>
        <taxon>Candidatus Dormiibacterota</taxon>
        <taxon>Candidatus Dormibacteria</taxon>
        <taxon>Candidatus Dormibacterales</taxon>
        <taxon>Candidatus Dormibacteraceae</taxon>
        <taxon>Candidatus Dormiibacter</taxon>
    </lineage>
</organism>
<dbReference type="RefSeq" id="WP_338179344.1">
    <property type="nucleotide sequence ID" value="NZ_JAEKNQ010000036.1"/>
</dbReference>
<dbReference type="EMBL" id="JAEKNQ010000036">
    <property type="protein sequence ID" value="MBJ7603393.1"/>
    <property type="molecule type" value="Genomic_DNA"/>
</dbReference>
<dbReference type="Proteomes" id="UP000620075">
    <property type="component" value="Unassembled WGS sequence"/>
</dbReference>
<accession>A0A934NDP8</accession>